<evidence type="ECO:0000256" key="6">
    <source>
        <dbReference type="ARBA" id="ARBA00022989"/>
    </source>
</evidence>
<dbReference type="AlphaFoldDB" id="E8V763"/>
<keyword evidence="6 8" id="KW-1133">Transmembrane helix</keyword>
<organism evidence="9 10">
    <name type="scientific">Terriglobus saanensis (strain ATCC BAA-1853 / DSM 23119 / SP1PR4)</name>
    <dbReference type="NCBI Taxonomy" id="401053"/>
    <lineage>
        <taxon>Bacteria</taxon>
        <taxon>Pseudomonadati</taxon>
        <taxon>Acidobacteriota</taxon>
        <taxon>Terriglobia</taxon>
        <taxon>Terriglobales</taxon>
        <taxon>Acidobacteriaceae</taxon>
        <taxon>Terriglobus</taxon>
    </lineage>
</organism>
<evidence type="ECO:0000256" key="2">
    <source>
        <dbReference type="ARBA" id="ARBA00007776"/>
    </source>
</evidence>
<evidence type="ECO:0000256" key="7">
    <source>
        <dbReference type="ARBA" id="ARBA00023136"/>
    </source>
</evidence>
<dbReference type="OrthoDB" id="121692at2"/>
<dbReference type="EMBL" id="CP002467">
    <property type="protein sequence ID" value="ADV81703.1"/>
    <property type="molecule type" value="Genomic_DNA"/>
</dbReference>
<keyword evidence="4 8" id="KW-0812">Transmembrane</keyword>
<dbReference type="RefSeq" id="WP_013567436.1">
    <property type="nucleotide sequence ID" value="NC_014963.1"/>
</dbReference>
<evidence type="ECO:0000313" key="9">
    <source>
        <dbReference type="EMBL" id="ADV81703.1"/>
    </source>
</evidence>
<dbReference type="Pfam" id="PF04093">
    <property type="entry name" value="MreD"/>
    <property type="match status" value="1"/>
</dbReference>
<comment type="similarity">
    <text evidence="2">Belongs to the MreD family.</text>
</comment>
<dbReference type="eggNOG" id="ENOG5032SDF">
    <property type="taxonomic scope" value="Bacteria"/>
</dbReference>
<dbReference type="HOGENOM" id="CLU_1551945_0_0_0"/>
<evidence type="ECO:0000256" key="5">
    <source>
        <dbReference type="ARBA" id="ARBA00022960"/>
    </source>
</evidence>
<proteinExistence type="inferred from homology"/>
<feature type="transmembrane region" description="Helical" evidence="8">
    <location>
        <begin position="16"/>
        <end position="36"/>
    </location>
</feature>
<accession>E8V763</accession>
<feature type="transmembrane region" description="Helical" evidence="8">
    <location>
        <begin position="116"/>
        <end position="138"/>
    </location>
</feature>
<gene>
    <name evidence="9" type="ordered locus">AciPR4_0870</name>
</gene>
<feature type="transmembrane region" description="Helical" evidence="8">
    <location>
        <begin position="150"/>
        <end position="167"/>
    </location>
</feature>
<dbReference type="STRING" id="401053.AciPR4_0870"/>
<evidence type="ECO:0000313" key="10">
    <source>
        <dbReference type="Proteomes" id="UP000006844"/>
    </source>
</evidence>
<reference evidence="9 10" key="1">
    <citation type="journal article" date="2012" name="Stand. Genomic Sci.">
        <title>Complete genome sequence of Terriglobus saanensis type strain SP1PR4(T), an Acidobacteria from tundra soil.</title>
        <authorList>
            <person name="Rawat S.R."/>
            <person name="Mannisto M.K."/>
            <person name="Starovoytov V."/>
            <person name="Goodwin L."/>
            <person name="Nolan M."/>
            <person name="Hauser L."/>
            <person name="Land M."/>
            <person name="Davenport K.W."/>
            <person name="Woyke T."/>
            <person name="Haggblom M.M."/>
        </authorList>
    </citation>
    <scope>NUCLEOTIDE SEQUENCE</scope>
    <source>
        <strain evidence="10">ATCC BAA-1853 / DSM 23119 / SP1PR4</strain>
    </source>
</reference>
<sequence>MARRGLSTRRALQQHTFPPAVTAVIVLFALFLGVYLPHLFPRYDLLDLPLIIVIFFAVSQRSPMAGTFLGMIVGLAQDLPTNEPIGINGIAKSIVGYAAASIGLQIDVENPLNRTLLSFAFSLLQSAILFVVRHWMLGMPGYRGLWLHELIKAGVNAAVATPLFLLLDRTRSDS</sequence>
<dbReference type="NCBIfam" id="TIGR03426">
    <property type="entry name" value="shape_MreD"/>
    <property type="match status" value="1"/>
</dbReference>
<dbReference type="Proteomes" id="UP000006844">
    <property type="component" value="Chromosome"/>
</dbReference>
<evidence type="ECO:0000256" key="4">
    <source>
        <dbReference type="ARBA" id="ARBA00022692"/>
    </source>
</evidence>
<keyword evidence="7 8" id="KW-0472">Membrane</keyword>
<dbReference type="GO" id="GO:0008360">
    <property type="term" value="P:regulation of cell shape"/>
    <property type="evidence" value="ECO:0007669"/>
    <property type="project" value="UniProtKB-KW"/>
</dbReference>
<keyword evidence="5" id="KW-0133">Cell shape</keyword>
<keyword evidence="10" id="KW-1185">Reference proteome</keyword>
<feature type="transmembrane region" description="Helical" evidence="8">
    <location>
        <begin position="48"/>
        <end position="73"/>
    </location>
</feature>
<dbReference type="InterPro" id="IPR007227">
    <property type="entry name" value="Cell_shape_determining_MreD"/>
</dbReference>
<dbReference type="KEGG" id="tsa:AciPR4_0870"/>
<comment type="subcellular location">
    <subcellularLocation>
        <location evidence="1">Cell membrane</location>
        <topology evidence="1">Multi-pass membrane protein</topology>
    </subcellularLocation>
</comment>
<evidence type="ECO:0000256" key="1">
    <source>
        <dbReference type="ARBA" id="ARBA00004651"/>
    </source>
</evidence>
<protein>
    <submittedName>
        <fullName evidence="9">Rod shape-determining protein MreD</fullName>
    </submittedName>
</protein>
<keyword evidence="3" id="KW-1003">Cell membrane</keyword>
<evidence type="ECO:0000256" key="8">
    <source>
        <dbReference type="SAM" id="Phobius"/>
    </source>
</evidence>
<evidence type="ECO:0000256" key="3">
    <source>
        <dbReference type="ARBA" id="ARBA00022475"/>
    </source>
</evidence>
<name>E8V763_TERSS</name>
<dbReference type="GO" id="GO:0005886">
    <property type="term" value="C:plasma membrane"/>
    <property type="evidence" value="ECO:0007669"/>
    <property type="project" value="UniProtKB-SubCell"/>
</dbReference>